<dbReference type="Proteomes" id="UP000231637">
    <property type="component" value="Chromosome"/>
</dbReference>
<keyword evidence="3" id="KW-1185">Reference proteome</keyword>
<evidence type="ECO:0000259" key="1">
    <source>
        <dbReference type="PROSITE" id="PS50042"/>
    </source>
</evidence>
<feature type="domain" description="Cyclic nucleotide-binding" evidence="1">
    <location>
        <begin position="14"/>
        <end position="112"/>
    </location>
</feature>
<protein>
    <submittedName>
        <fullName evidence="2">Cyclic nucleotide-binding domain-containing protein</fullName>
    </submittedName>
</protein>
<evidence type="ECO:0000313" key="3">
    <source>
        <dbReference type="Proteomes" id="UP000231637"/>
    </source>
</evidence>
<dbReference type="SMART" id="SM00100">
    <property type="entry name" value="cNMP"/>
    <property type="match status" value="1"/>
</dbReference>
<dbReference type="InterPro" id="IPR018490">
    <property type="entry name" value="cNMP-bd_dom_sf"/>
</dbReference>
<dbReference type="PANTHER" id="PTHR24567">
    <property type="entry name" value="CRP FAMILY TRANSCRIPTIONAL REGULATORY PROTEIN"/>
    <property type="match status" value="1"/>
</dbReference>
<evidence type="ECO:0000313" key="2">
    <source>
        <dbReference type="EMBL" id="ATX81475.1"/>
    </source>
</evidence>
<dbReference type="InterPro" id="IPR018488">
    <property type="entry name" value="cNMP-bd_CS"/>
</dbReference>
<dbReference type="AlphaFoldDB" id="A0A2K8L2D3"/>
<dbReference type="PANTHER" id="PTHR24567:SF74">
    <property type="entry name" value="HTH-TYPE TRANSCRIPTIONAL REGULATOR ARCR"/>
    <property type="match status" value="1"/>
</dbReference>
<dbReference type="PROSITE" id="PS00889">
    <property type="entry name" value="CNMP_BINDING_2"/>
    <property type="match status" value="1"/>
</dbReference>
<sequence length="154" mass="17226">MDRERLALLQSMPVFGGISDDALAFLLEHSALRNFAAGAQIFREGDPASSMFVVERGSVDVQKMVDGEWHKIRELGQGDCFGEMALLDLYPRSASVFATGSCTLIEISQKSLFGLYSENLEQFTIIQMNIGREISRRLRLTDEQLFQCESKPPS</sequence>
<dbReference type="OrthoDB" id="5288872at2"/>
<dbReference type="InterPro" id="IPR014710">
    <property type="entry name" value="RmlC-like_jellyroll"/>
</dbReference>
<dbReference type="GO" id="GO:0003700">
    <property type="term" value="F:DNA-binding transcription factor activity"/>
    <property type="evidence" value="ECO:0007669"/>
    <property type="project" value="TreeGrafter"/>
</dbReference>
<dbReference type="EMBL" id="CP018800">
    <property type="protein sequence ID" value="ATX81475.1"/>
    <property type="molecule type" value="Genomic_DNA"/>
</dbReference>
<accession>A0A2K8L2D3</accession>
<name>A0A2K8L2D3_9PROT</name>
<dbReference type="SUPFAM" id="SSF51206">
    <property type="entry name" value="cAMP-binding domain-like"/>
    <property type="match status" value="1"/>
</dbReference>
<proteinExistence type="predicted"/>
<dbReference type="InterPro" id="IPR050397">
    <property type="entry name" value="Env_Response_Regulators"/>
</dbReference>
<organism evidence="2 3">
    <name type="scientific">Mariprofundus ferrinatatus</name>
    <dbReference type="NCBI Taxonomy" id="1921087"/>
    <lineage>
        <taxon>Bacteria</taxon>
        <taxon>Pseudomonadati</taxon>
        <taxon>Pseudomonadota</taxon>
        <taxon>Candidatius Mariprofundia</taxon>
        <taxon>Mariprofundales</taxon>
        <taxon>Mariprofundaceae</taxon>
        <taxon>Mariprofundus</taxon>
    </lineage>
</organism>
<dbReference type="Pfam" id="PF00027">
    <property type="entry name" value="cNMP_binding"/>
    <property type="match status" value="1"/>
</dbReference>
<dbReference type="InterPro" id="IPR000595">
    <property type="entry name" value="cNMP-bd_dom"/>
</dbReference>
<dbReference type="PRINTS" id="PR00103">
    <property type="entry name" value="CAMPKINASE"/>
</dbReference>
<dbReference type="GO" id="GO:0005829">
    <property type="term" value="C:cytosol"/>
    <property type="evidence" value="ECO:0007669"/>
    <property type="project" value="TreeGrafter"/>
</dbReference>
<dbReference type="KEGG" id="mfn:Ga0123462_0605"/>
<gene>
    <name evidence="2" type="ORF">Ga0123462_0605</name>
</gene>
<reference evidence="2 3" key="1">
    <citation type="submission" date="2016-12" db="EMBL/GenBank/DDBJ databases">
        <title>Isolation and genomic insights into novel planktonic Zetaproteobacteria from stratified waters of the Chesapeake Bay.</title>
        <authorList>
            <person name="McAllister S.M."/>
            <person name="Kato S."/>
            <person name="Chan C.S."/>
            <person name="Chiu B.K."/>
            <person name="Field E.K."/>
        </authorList>
    </citation>
    <scope>NUCLEOTIDE SEQUENCE [LARGE SCALE GENOMIC DNA]</scope>
    <source>
        <strain evidence="2 3">CP-8</strain>
    </source>
</reference>
<dbReference type="RefSeq" id="WP_100264934.1">
    <property type="nucleotide sequence ID" value="NZ_CP018800.1"/>
</dbReference>
<dbReference type="Gene3D" id="2.60.120.10">
    <property type="entry name" value="Jelly Rolls"/>
    <property type="match status" value="1"/>
</dbReference>
<dbReference type="PROSITE" id="PS50042">
    <property type="entry name" value="CNMP_BINDING_3"/>
    <property type="match status" value="1"/>
</dbReference>
<dbReference type="CDD" id="cd00038">
    <property type="entry name" value="CAP_ED"/>
    <property type="match status" value="1"/>
</dbReference>